<feature type="signal peptide" evidence="4">
    <location>
        <begin position="1"/>
        <end position="19"/>
    </location>
</feature>
<comment type="subcellular location">
    <subcellularLocation>
        <location evidence="1">Secreted</location>
    </subcellularLocation>
</comment>
<dbReference type="InterPro" id="IPR006170">
    <property type="entry name" value="PBP/GOBP"/>
</dbReference>
<dbReference type="GO" id="GO:0035275">
    <property type="term" value="F:dibutyl phthalate binding"/>
    <property type="evidence" value="ECO:0007669"/>
    <property type="project" value="TreeGrafter"/>
</dbReference>
<sequence>MNRLLLIFIIATCLEFSYGMTREQVKKTMTIIKKQCLPKHPVTDDQVGRIEQGVFIEDRNVMCYITCIYKSLQVVKGDKLDMGLITKQIDALYPPDLKDPVKHAVSLCIHSQDNYNDLCEKVFHAVKCLYEKDPPNFIFP</sequence>
<gene>
    <name evidence="5" type="primary">OBP10</name>
</gene>
<organism evidence="5">
    <name type="scientific">Athetis dissimilis</name>
    <name type="common">Moth</name>
    <name type="synonym">Proxenus dissimilis</name>
    <dbReference type="NCBI Taxonomy" id="1737331"/>
    <lineage>
        <taxon>Eukaryota</taxon>
        <taxon>Metazoa</taxon>
        <taxon>Ecdysozoa</taxon>
        <taxon>Arthropoda</taxon>
        <taxon>Hexapoda</taxon>
        <taxon>Insecta</taxon>
        <taxon>Pterygota</taxon>
        <taxon>Neoptera</taxon>
        <taxon>Endopterygota</taxon>
        <taxon>Lepidoptera</taxon>
        <taxon>Glossata</taxon>
        <taxon>Ditrysia</taxon>
        <taxon>Noctuoidea</taxon>
        <taxon>Noctuidae</taxon>
        <taxon>Noctuinae</taxon>
        <taxon>Athetis</taxon>
    </lineage>
</organism>
<evidence type="ECO:0000256" key="1">
    <source>
        <dbReference type="ARBA" id="ARBA00004613"/>
    </source>
</evidence>
<dbReference type="GO" id="GO:0005576">
    <property type="term" value="C:extracellular region"/>
    <property type="evidence" value="ECO:0007669"/>
    <property type="project" value="UniProtKB-SubCell"/>
</dbReference>
<dbReference type="FunFam" id="1.10.238.20:FF:000001">
    <property type="entry name" value="General odorant-binding protein lush"/>
    <property type="match status" value="1"/>
</dbReference>
<accession>A0A0X9ND42</accession>
<dbReference type="GO" id="GO:0005549">
    <property type="term" value="F:odorant binding"/>
    <property type="evidence" value="ECO:0007669"/>
    <property type="project" value="InterPro"/>
</dbReference>
<reference evidence="5" key="1">
    <citation type="submission" date="2015-06" db="EMBL/GenBank/DDBJ databases">
        <authorList>
            <person name="Hoefler B.C."/>
            <person name="Straight P.D."/>
        </authorList>
    </citation>
    <scope>NUCLEOTIDE SEQUENCE</scope>
    <source>
        <tissue evidence="5">Antennae</tissue>
    </source>
</reference>
<protein>
    <submittedName>
        <fullName evidence="5">Odorant binding protein 10</fullName>
    </submittedName>
</protein>
<dbReference type="GO" id="GO:0042048">
    <property type="term" value="P:olfactory behavior"/>
    <property type="evidence" value="ECO:0007669"/>
    <property type="project" value="TreeGrafter"/>
</dbReference>
<dbReference type="EMBL" id="KT220705">
    <property type="protein sequence ID" value="ALZ45423.1"/>
    <property type="molecule type" value="mRNA"/>
</dbReference>
<proteinExistence type="evidence at transcript level"/>
<dbReference type="GO" id="GO:0007608">
    <property type="term" value="P:sensory perception of smell"/>
    <property type="evidence" value="ECO:0007669"/>
    <property type="project" value="TreeGrafter"/>
</dbReference>
<evidence type="ECO:0000256" key="2">
    <source>
        <dbReference type="ARBA" id="ARBA00008098"/>
    </source>
</evidence>
<dbReference type="InterPro" id="IPR036728">
    <property type="entry name" value="PBP_GOBP_sf"/>
</dbReference>
<dbReference type="Gene3D" id="1.10.238.20">
    <property type="entry name" value="Pheromone/general odorant binding protein domain"/>
    <property type="match status" value="1"/>
</dbReference>
<dbReference type="SUPFAM" id="SSF47565">
    <property type="entry name" value="Insect pheromone/odorant-binding proteins"/>
    <property type="match status" value="1"/>
</dbReference>
<evidence type="ECO:0000256" key="4">
    <source>
        <dbReference type="SAM" id="SignalP"/>
    </source>
</evidence>
<comment type="similarity">
    <text evidence="2">Belongs to the PBP/GOBP family.</text>
</comment>
<keyword evidence="3" id="KW-0964">Secreted</keyword>
<evidence type="ECO:0000256" key="3">
    <source>
        <dbReference type="ARBA" id="ARBA00022525"/>
    </source>
</evidence>
<name>A0A0X9ND42_ATHDI</name>
<evidence type="ECO:0000313" key="5">
    <source>
        <dbReference type="EMBL" id="ALZ45423.1"/>
    </source>
</evidence>
<feature type="chain" id="PRO_5007072264" evidence="4">
    <location>
        <begin position="20"/>
        <end position="140"/>
    </location>
</feature>
<dbReference type="SMART" id="SM00708">
    <property type="entry name" value="PhBP"/>
    <property type="match status" value="1"/>
</dbReference>
<dbReference type="Pfam" id="PF01395">
    <property type="entry name" value="PBP_GOBP"/>
    <property type="match status" value="1"/>
</dbReference>
<dbReference type="PANTHER" id="PTHR21364:SF1">
    <property type="entry name" value="GENERAL ODORANT-BINDING PROTEIN LUSH"/>
    <property type="match status" value="1"/>
</dbReference>
<dbReference type="CDD" id="cd23992">
    <property type="entry name" value="PBP_GOBP"/>
    <property type="match status" value="1"/>
</dbReference>
<keyword evidence="4" id="KW-0732">Signal</keyword>
<dbReference type="AlphaFoldDB" id="A0A0X9ND42"/>
<dbReference type="PANTHER" id="PTHR21364">
    <property type="entry name" value="GENERAL ODORANT-BINDING PROTEIN 19A"/>
    <property type="match status" value="1"/>
</dbReference>